<evidence type="ECO:0000313" key="12">
    <source>
        <dbReference type="EMBL" id="PIM54814.1"/>
    </source>
</evidence>
<feature type="transmembrane region" description="Helical" evidence="9">
    <location>
        <begin position="12"/>
        <end position="36"/>
    </location>
</feature>
<feature type="region of interest" description="Disordered" evidence="10">
    <location>
        <begin position="181"/>
        <end position="204"/>
    </location>
</feature>
<keyword evidence="6 9" id="KW-1133">Transmembrane helix</keyword>
<evidence type="ECO:0000313" key="13">
    <source>
        <dbReference type="Proteomes" id="UP000231501"/>
    </source>
</evidence>
<keyword evidence="2 9" id="KW-0813">Transport</keyword>
<keyword evidence="4 9" id="KW-0997">Cell inner membrane</keyword>
<evidence type="ECO:0000256" key="7">
    <source>
        <dbReference type="ARBA" id="ARBA00023136"/>
    </source>
</evidence>
<evidence type="ECO:0000256" key="4">
    <source>
        <dbReference type="ARBA" id="ARBA00022519"/>
    </source>
</evidence>
<protein>
    <recommendedName>
        <fullName evidence="9">TRAP transporter small permease protein</fullName>
    </recommendedName>
</protein>
<accession>A0A2G9CGR7</accession>
<evidence type="ECO:0000256" key="2">
    <source>
        <dbReference type="ARBA" id="ARBA00022448"/>
    </source>
</evidence>
<dbReference type="InterPro" id="IPR055348">
    <property type="entry name" value="DctQ"/>
</dbReference>
<dbReference type="GO" id="GO:0022857">
    <property type="term" value="F:transmembrane transporter activity"/>
    <property type="evidence" value="ECO:0007669"/>
    <property type="project" value="UniProtKB-UniRule"/>
</dbReference>
<gene>
    <name evidence="12" type="ORF">CS062_02720</name>
</gene>
<dbReference type="GO" id="GO:0015740">
    <property type="term" value="P:C4-dicarboxylate transport"/>
    <property type="evidence" value="ECO:0007669"/>
    <property type="project" value="TreeGrafter"/>
</dbReference>
<comment type="function">
    <text evidence="9">Part of the tripartite ATP-independent periplasmic (TRAP) transport system.</text>
</comment>
<comment type="similarity">
    <text evidence="8 9">Belongs to the TRAP transporter small permease family.</text>
</comment>
<dbReference type="PANTHER" id="PTHR35011:SF2">
    <property type="entry name" value="2,3-DIKETO-L-GULONATE TRAP TRANSPORTER SMALL PERMEASE PROTEIN YIAM"/>
    <property type="match status" value="1"/>
</dbReference>
<dbReference type="PANTHER" id="PTHR35011">
    <property type="entry name" value="2,3-DIKETO-L-GULONATE TRAP TRANSPORTER SMALL PERMEASE PROTEIN YIAM"/>
    <property type="match status" value="1"/>
</dbReference>
<organism evidence="12 13">
    <name type="scientific">Roseateles chitinivorans</name>
    <dbReference type="NCBI Taxonomy" id="2917965"/>
    <lineage>
        <taxon>Bacteria</taxon>
        <taxon>Pseudomonadati</taxon>
        <taxon>Pseudomonadota</taxon>
        <taxon>Betaproteobacteria</taxon>
        <taxon>Burkholderiales</taxon>
        <taxon>Sphaerotilaceae</taxon>
        <taxon>Roseateles</taxon>
    </lineage>
</organism>
<keyword evidence="7 9" id="KW-0472">Membrane</keyword>
<evidence type="ECO:0000259" key="11">
    <source>
        <dbReference type="Pfam" id="PF04290"/>
    </source>
</evidence>
<evidence type="ECO:0000256" key="6">
    <source>
        <dbReference type="ARBA" id="ARBA00022989"/>
    </source>
</evidence>
<proteinExistence type="inferred from homology"/>
<sequence>MIDAAIDRFCRAIDLLIAGALAVMVVLVFGNVVLRYAFNSGIAVSEEVSRWLFVWLCFLGAVSALKEGGHLGTDMLVSRLPVGGKKACMLLGHLLMLYVTWLFLEGSWQQARINLDMEAPVTGASMAIFYGSGVVFSVCAGLLLLLQLVRLLTGRIGENELVMVKESEEQAELESLQAELASADAQQDPARVQSASGTARDARS</sequence>
<evidence type="ECO:0000256" key="3">
    <source>
        <dbReference type="ARBA" id="ARBA00022475"/>
    </source>
</evidence>
<name>A0A2G9CGR7_9BURK</name>
<feature type="transmembrane region" description="Helical" evidence="9">
    <location>
        <begin position="87"/>
        <end position="104"/>
    </location>
</feature>
<feature type="domain" description="Tripartite ATP-independent periplasmic transporters DctQ component" evidence="11">
    <location>
        <begin position="24"/>
        <end position="153"/>
    </location>
</feature>
<dbReference type="InterPro" id="IPR007387">
    <property type="entry name" value="TRAP_DctQ"/>
</dbReference>
<comment type="caution">
    <text evidence="12">The sequence shown here is derived from an EMBL/GenBank/DDBJ whole genome shotgun (WGS) entry which is preliminary data.</text>
</comment>
<feature type="transmembrane region" description="Helical" evidence="9">
    <location>
        <begin position="124"/>
        <end position="146"/>
    </location>
</feature>
<comment type="subunit">
    <text evidence="9">The complex comprises the extracytoplasmic solute receptor protein and the two transmembrane proteins.</text>
</comment>
<evidence type="ECO:0000256" key="10">
    <source>
        <dbReference type="SAM" id="MobiDB-lite"/>
    </source>
</evidence>
<dbReference type="OrthoDB" id="9791324at2"/>
<evidence type="ECO:0000256" key="1">
    <source>
        <dbReference type="ARBA" id="ARBA00004429"/>
    </source>
</evidence>
<dbReference type="EMBL" id="PEOG01000007">
    <property type="protein sequence ID" value="PIM54814.1"/>
    <property type="molecule type" value="Genomic_DNA"/>
</dbReference>
<reference evidence="12 13" key="1">
    <citation type="submission" date="2017-11" db="EMBL/GenBank/DDBJ databases">
        <title>Draft genome sequence of Mitsuaria sp. HWN-4.</title>
        <authorList>
            <person name="Gundlapally S.R."/>
        </authorList>
    </citation>
    <scope>NUCLEOTIDE SEQUENCE [LARGE SCALE GENOMIC DNA]</scope>
    <source>
        <strain evidence="12 13">HWN-4</strain>
    </source>
</reference>
<keyword evidence="13" id="KW-1185">Reference proteome</keyword>
<evidence type="ECO:0000256" key="8">
    <source>
        <dbReference type="ARBA" id="ARBA00038436"/>
    </source>
</evidence>
<keyword evidence="5 9" id="KW-0812">Transmembrane</keyword>
<feature type="transmembrane region" description="Helical" evidence="9">
    <location>
        <begin position="48"/>
        <end position="66"/>
    </location>
</feature>
<dbReference type="GO" id="GO:0005886">
    <property type="term" value="C:plasma membrane"/>
    <property type="evidence" value="ECO:0007669"/>
    <property type="project" value="UniProtKB-SubCell"/>
</dbReference>
<dbReference type="Proteomes" id="UP000231501">
    <property type="component" value="Unassembled WGS sequence"/>
</dbReference>
<evidence type="ECO:0000256" key="5">
    <source>
        <dbReference type="ARBA" id="ARBA00022692"/>
    </source>
</evidence>
<comment type="subcellular location">
    <subcellularLocation>
        <location evidence="1 9">Cell inner membrane</location>
        <topology evidence="1 9">Multi-pass membrane protein</topology>
    </subcellularLocation>
</comment>
<dbReference type="RefSeq" id="WP_099859926.1">
    <property type="nucleotide sequence ID" value="NZ_PEOG01000007.1"/>
</dbReference>
<keyword evidence="3" id="KW-1003">Cell membrane</keyword>
<evidence type="ECO:0000256" key="9">
    <source>
        <dbReference type="RuleBase" id="RU369079"/>
    </source>
</evidence>
<dbReference type="AlphaFoldDB" id="A0A2G9CGR7"/>
<dbReference type="Pfam" id="PF04290">
    <property type="entry name" value="DctQ"/>
    <property type="match status" value="1"/>
</dbReference>